<evidence type="ECO:0000259" key="8">
    <source>
        <dbReference type="PROSITE" id="PS50850"/>
    </source>
</evidence>
<dbReference type="InterPro" id="IPR011701">
    <property type="entry name" value="MFS"/>
</dbReference>
<sequence length="390" mass="41626">MKRNNVLTAFLAFGMYFLTGAACIVVGSSLTHLAEMYDMSLDKVVLLGSAYAFGRVLTVYGTGHLVEKIGTKKVLGIGVILIMAYLIGLPLVVNFYAGMFFACLGGIGMGAQDTVCPVLLSAVFKRNYAGSLSVGQAMFGLGSFATPFLIGILLTWHLPFYGAYYILLVIPVLMLICIPFVRLQEHSAEGKKTEQVEPLYTKSKLIAWGALLILCAAYSAVVNTLGLYISSFAESIGISSANAAFMLTVYNVGSVTGSFVFVLILRKVKPQTVLIINNLFALAAVVLVLGVDHTAALFSGFLCAGFFLGVLFSVIVTVATRIGYERISIASSIVATAGGGSDILTPIITGFLVGRMGIRISFYYTALMIIISLAAALLIKINTSEKKKEE</sequence>
<dbReference type="Gene3D" id="1.20.1250.20">
    <property type="entry name" value="MFS general substrate transporter like domains"/>
    <property type="match status" value="2"/>
</dbReference>
<protein>
    <submittedName>
        <fullName evidence="9">MFS transporter</fullName>
    </submittedName>
</protein>
<accession>A0A9D2T2Z7</accession>
<feature type="transmembrane region" description="Helical" evidence="7">
    <location>
        <begin position="136"/>
        <end position="156"/>
    </location>
</feature>
<organism evidence="9 10">
    <name type="scientific">Candidatus Mediterraneibacter gallistercoris</name>
    <dbReference type="NCBI Taxonomy" id="2838671"/>
    <lineage>
        <taxon>Bacteria</taxon>
        <taxon>Bacillati</taxon>
        <taxon>Bacillota</taxon>
        <taxon>Clostridia</taxon>
        <taxon>Lachnospirales</taxon>
        <taxon>Lachnospiraceae</taxon>
        <taxon>Mediterraneibacter</taxon>
    </lineage>
</organism>
<dbReference type="PANTHER" id="PTHR23514:SF3">
    <property type="entry name" value="BYPASS OF STOP CODON PROTEIN 6"/>
    <property type="match status" value="1"/>
</dbReference>
<reference evidence="9" key="2">
    <citation type="submission" date="2021-04" db="EMBL/GenBank/DDBJ databases">
        <authorList>
            <person name="Gilroy R."/>
        </authorList>
    </citation>
    <scope>NUCLEOTIDE SEQUENCE</scope>
    <source>
        <strain evidence="9">CHK165-2605</strain>
    </source>
</reference>
<feature type="transmembrane region" description="Helical" evidence="7">
    <location>
        <begin position="45"/>
        <end position="62"/>
    </location>
</feature>
<feature type="transmembrane region" description="Helical" evidence="7">
    <location>
        <begin position="205"/>
        <end position="229"/>
    </location>
</feature>
<keyword evidence="4 7" id="KW-0812">Transmembrane</keyword>
<dbReference type="InterPro" id="IPR036259">
    <property type="entry name" value="MFS_trans_sf"/>
</dbReference>
<keyword evidence="3" id="KW-0813">Transport</keyword>
<evidence type="ECO:0000256" key="3">
    <source>
        <dbReference type="ARBA" id="ARBA00022448"/>
    </source>
</evidence>
<dbReference type="AlphaFoldDB" id="A0A9D2T2Z7"/>
<comment type="similarity">
    <text evidence="2">Belongs to the major facilitator superfamily.</text>
</comment>
<reference evidence="9" key="1">
    <citation type="journal article" date="2021" name="PeerJ">
        <title>Extensive microbial diversity within the chicken gut microbiome revealed by metagenomics and culture.</title>
        <authorList>
            <person name="Gilroy R."/>
            <person name="Ravi A."/>
            <person name="Getino M."/>
            <person name="Pursley I."/>
            <person name="Horton D.L."/>
            <person name="Alikhan N.F."/>
            <person name="Baker D."/>
            <person name="Gharbi K."/>
            <person name="Hall N."/>
            <person name="Watson M."/>
            <person name="Adriaenssens E.M."/>
            <person name="Foster-Nyarko E."/>
            <person name="Jarju S."/>
            <person name="Secka A."/>
            <person name="Antonio M."/>
            <person name="Oren A."/>
            <person name="Chaudhuri R.R."/>
            <person name="La Ragione R."/>
            <person name="Hildebrand F."/>
            <person name="Pallen M.J."/>
        </authorList>
    </citation>
    <scope>NUCLEOTIDE SEQUENCE</scope>
    <source>
        <strain evidence="9">CHK165-2605</strain>
    </source>
</reference>
<dbReference type="PROSITE" id="PS51257">
    <property type="entry name" value="PROKAR_LIPOPROTEIN"/>
    <property type="match status" value="1"/>
</dbReference>
<evidence type="ECO:0000256" key="6">
    <source>
        <dbReference type="ARBA" id="ARBA00023136"/>
    </source>
</evidence>
<keyword evidence="5 7" id="KW-1133">Transmembrane helix</keyword>
<evidence type="ECO:0000256" key="2">
    <source>
        <dbReference type="ARBA" id="ARBA00008335"/>
    </source>
</evidence>
<gene>
    <name evidence="9" type="ORF">H9756_08310</name>
</gene>
<dbReference type="PROSITE" id="PS50850">
    <property type="entry name" value="MFS"/>
    <property type="match status" value="1"/>
</dbReference>
<dbReference type="GO" id="GO:0005886">
    <property type="term" value="C:plasma membrane"/>
    <property type="evidence" value="ECO:0007669"/>
    <property type="project" value="UniProtKB-SubCell"/>
</dbReference>
<feature type="transmembrane region" description="Helical" evidence="7">
    <location>
        <begin position="272"/>
        <end position="291"/>
    </location>
</feature>
<evidence type="ECO:0000256" key="5">
    <source>
        <dbReference type="ARBA" id="ARBA00022989"/>
    </source>
</evidence>
<feature type="transmembrane region" description="Helical" evidence="7">
    <location>
        <begin position="162"/>
        <end position="184"/>
    </location>
</feature>
<comment type="subcellular location">
    <subcellularLocation>
        <location evidence="1">Cell membrane</location>
        <topology evidence="1">Multi-pass membrane protein</topology>
    </subcellularLocation>
</comment>
<feature type="transmembrane region" description="Helical" evidence="7">
    <location>
        <begin position="297"/>
        <end position="320"/>
    </location>
</feature>
<dbReference type="EMBL" id="DWWI01000176">
    <property type="protein sequence ID" value="HJC43664.1"/>
    <property type="molecule type" value="Genomic_DNA"/>
</dbReference>
<feature type="transmembrane region" description="Helical" evidence="7">
    <location>
        <begin position="74"/>
        <end position="93"/>
    </location>
</feature>
<evidence type="ECO:0000256" key="1">
    <source>
        <dbReference type="ARBA" id="ARBA00004651"/>
    </source>
</evidence>
<dbReference type="Pfam" id="PF07690">
    <property type="entry name" value="MFS_1"/>
    <property type="match status" value="1"/>
</dbReference>
<evidence type="ECO:0000313" key="10">
    <source>
        <dbReference type="Proteomes" id="UP000823895"/>
    </source>
</evidence>
<dbReference type="GO" id="GO:0022857">
    <property type="term" value="F:transmembrane transporter activity"/>
    <property type="evidence" value="ECO:0007669"/>
    <property type="project" value="InterPro"/>
</dbReference>
<feature type="transmembrane region" description="Helical" evidence="7">
    <location>
        <begin position="360"/>
        <end position="379"/>
    </location>
</feature>
<keyword evidence="6 7" id="KW-0472">Membrane</keyword>
<proteinExistence type="inferred from homology"/>
<dbReference type="InterPro" id="IPR020846">
    <property type="entry name" value="MFS_dom"/>
</dbReference>
<name>A0A9D2T2Z7_9FIRM</name>
<dbReference type="SUPFAM" id="SSF103473">
    <property type="entry name" value="MFS general substrate transporter"/>
    <property type="match status" value="1"/>
</dbReference>
<dbReference type="InterPro" id="IPR051788">
    <property type="entry name" value="MFS_Transporter"/>
</dbReference>
<feature type="domain" description="Major facilitator superfamily (MFS) profile" evidence="8">
    <location>
        <begin position="8"/>
        <end position="384"/>
    </location>
</feature>
<feature type="transmembrane region" description="Helical" evidence="7">
    <location>
        <begin position="99"/>
        <end position="124"/>
    </location>
</feature>
<comment type="caution">
    <text evidence="9">The sequence shown here is derived from an EMBL/GenBank/DDBJ whole genome shotgun (WGS) entry which is preliminary data.</text>
</comment>
<evidence type="ECO:0000256" key="7">
    <source>
        <dbReference type="SAM" id="Phobius"/>
    </source>
</evidence>
<dbReference type="Proteomes" id="UP000823895">
    <property type="component" value="Unassembled WGS sequence"/>
</dbReference>
<feature type="transmembrane region" description="Helical" evidence="7">
    <location>
        <begin position="332"/>
        <end position="354"/>
    </location>
</feature>
<evidence type="ECO:0000313" key="9">
    <source>
        <dbReference type="EMBL" id="HJC43664.1"/>
    </source>
</evidence>
<dbReference type="PANTHER" id="PTHR23514">
    <property type="entry name" value="BYPASS OF STOP CODON PROTEIN 6"/>
    <property type="match status" value="1"/>
</dbReference>
<feature type="transmembrane region" description="Helical" evidence="7">
    <location>
        <begin position="241"/>
        <end position="265"/>
    </location>
</feature>
<evidence type="ECO:0000256" key="4">
    <source>
        <dbReference type="ARBA" id="ARBA00022692"/>
    </source>
</evidence>